<accession>A0AAV2ZJP9</accession>
<organism evidence="14 15">
    <name type="scientific">Pyxicephalus adspersus</name>
    <name type="common">African bullfrog</name>
    <dbReference type="NCBI Taxonomy" id="30357"/>
    <lineage>
        <taxon>Eukaryota</taxon>
        <taxon>Metazoa</taxon>
        <taxon>Chordata</taxon>
        <taxon>Craniata</taxon>
        <taxon>Vertebrata</taxon>
        <taxon>Euteleostomi</taxon>
        <taxon>Amphibia</taxon>
        <taxon>Batrachia</taxon>
        <taxon>Anura</taxon>
        <taxon>Neobatrachia</taxon>
        <taxon>Ranoidea</taxon>
        <taxon>Pyxicephalidae</taxon>
        <taxon>Pyxicephalinae</taxon>
        <taxon>Pyxicephalus</taxon>
    </lineage>
</organism>
<evidence type="ECO:0000256" key="4">
    <source>
        <dbReference type="ARBA" id="ARBA00022606"/>
    </source>
</evidence>
<feature type="transmembrane region" description="Helical" evidence="13">
    <location>
        <begin position="127"/>
        <end position="148"/>
    </location>
</feature>
<feature type="transmembrane region" description="Helical" evidence="13">
    <location>
        <begin position="6"/>
        <end position="29"/>
    </location>
</feature>
<comment type="caution">
    <text evidence="14">The sequence shown here is derived from an EMBL/GenBank/DDBJ whole genome shotgun (WGS) entry which is preliminary data.</text>
</comment>
<feature type="transmembrane region" description="Helical" evidence="13">
    <location>
        <begin position="183"/>
        <end position="206"/>
    </location>
</feature>
<feature type="transmembrane region" description="Helical" evidence="13">
    <location>
        <begin position="235"/>
        <end position="255"/>
    </location>
</feature>
<dbReference type="GO" id="GO:0004930">
    <property type="term" value="F:G protein-coupled receptor activity"/>
    <property type="evidence" value="ECO:0007669"/>
    <property type="project" value="UniProtKB-KW"/>
</dbReference>
<keyword evidence="7 12" id="KW-0297">G-protein coupled receptor</keyword>
<dbReference type="GO" id="GO:0016020">
    <property type="term" value="C:membrane"/>
    <property type="evidence" value="ECO:0007669"/>
    <property type="project" value="UniProtKB-SubCell"/>
</dbReference>
<dbReference type="Pfam" id="PF05296">
    <property type="entry name" value="TAS2R"/>
    <property type="match status" value="1"/>
</dbReference>
<evidence type="ECO:0000256" key="5">
    <source>
        <dbReference type="ARBA" id="ARBA00022692"/>
    </source>
</evidence>
<evidence type="ECO:0000256" key="1">
    <source>
        <dbReference type="ARBA" id="ARBA00004141"/>
    </source>
</evidence>
<comment type="subcellular location">
    <subcellularLocation>
        <location evidence="1 12">Membrane</location>
        <topology evidence="1 12">Multi-pass membrane protein</topology>
    </subcellularLocation>
</comment>
<evidence type="ECO:0000256" key="2">
    <source>
        <dbReference type="ARBA" id="ARBA00007376"/>
    </source>
</evidence>
<evidence type="ECO:0000256" key="10">
    <source>
        <dbReference type="ARBA" id="ARBA00023224"/>
    </source>
</evidence>
<protein>
    <recommendedName>
        <fullName evidence="12">Taste receptor type 2</fullName>
    </recommendedName>
</protein>
<feature type="non-terminal residue" evidence="14">
    <location>
        <position position="281"/>
    </location>
</feature>
<gene>
    <name evidence="14" type="ORF">GDO54_018669</name>
</gene>
<dbReference type="SUPFAM" id="SSF81321">
    <property type="entry name" value="Family A G protein-coupled receptor-like"/>
    <property type="match status" value="1"/>
</dbReference>
<feature type="transmembrane region" description="Helical" evidence="13">
    <location>
        <begin position="261"/>
        <end position="280"/>
    </location>
</feature>
<dbReference type="EMBL" id="DYDO01000987">
    <property type="protein sequence ID" value="DBA13527.1"/>
    <property type="molecule type" value="Genomic_DNA"/>
</dbReference>
<keyword evidence="8 12" id="KW-0472">Membrane</keyword>
<keyword evidence="10 12" id="KW-0807">Transducer</keyword>
<evidence type="ECO:0000313" key="14">
    <source>
        <dbReference type="EMBL" id="DBA13527.1"/>
    </source>
</evidence>
<dbReference type="PANTHER" id="PTHR11394">
    <property type="entry name" value="TASTE RECEPTOR TYPE 2"/>
    <property type="match status" value="1"/>
</dbReference>
<evidence type="ECO:0000256" key="6">
    <source>
        <dbReference type="ARBA" id="ARBA00022989"/>
    </source>
</evidence>
<feature type="transmembrane region" description="Helical" evidence="13">
    <location>
        <begin position="49"/>
        <end position="71"/>
    </location>
</feature>
<comment type="similarity">
    <text evidence="2 11">Belongs to the G-protein coupled receptor T2R family.</text>
</comment>
<evidence type="ECO:0000256" key="12">
    <source>
        <dbReference type="RuleBase" id="RU004424"/>
    </source>
</evidence>
<name>A0AAV2ZJP9_PYXAD</name>
<evidence type="ECO:0000256" key="7">
    <source>
        <dbReference type="ARBA" id="ARBA00023040"/>
    </source>
</evidence>
<dbReference type="AlphaFoldDB" id="A0AAV2ZJP9"/>
<keyword evidence="5 12" id="KW-0812">Transmembrane</keyword>
<dbReference type="Proteomes" id="UP001181693">
    <property type="component" value="Unassembled WGS sequence"/>
</dbReference>
<dbReference type="PANTHER" id="PTHR11394:SF47">
    <property type="entry name" value="TASTE RECEPTOR TYPE 2 MEMBER 40"/>
    <property type="match status" value="1"/>
</dbReference>
<evidence type="ECO:0000256" key="9">
    <source>
        <dbReference type="ARBA" id="ARBA00023170"/>
    </source>
</evidence>
<evidence type="ECO:0000256" key="13">
    <source>
        <dbReference type="SAM" id="Phobius"/>
    </source>
</evidence>
<keyword evidence="4 12" id="KW-0716">Sensory transduction</keyword>
<proteinExistence type="inferred from homology"/>
<keyword evidence="15" id="KW-1185">Reference proteome</keyword>
<dbReference type="GO" id="GO:0033038">
    <property type="term" value="F:bitter taste receptor activity"/>
    <property type="evidence" value="ECO:0007669"/>
    <property type="project" value="InterPro"/>
</dbReference>
<feature type="transmembrane region" description="Helical" evidence="13">
    <location>
        <begin position="97"/>
        <end position="120"/>
    </location>
</feature>
<keyword evidence="6 13" id="KW-1133">Transmembrane helix</keyword>
<evidence type="ECO:0000256" key="8">
    <source>
        <dbReference type="ARBA" id="ARBA00023136"/>
    </source>
</evidence>
<evidence type="ECO:0000256" key="3">
    <source>
        <dbReference type="ARBA" id="ARBA00022480"/>
    </source>
</evidence>
<keyword evidence="9 12" id="KW-0675">Receptor</keyword>
<keyword evidence="3 12" id="KW-0919">Taste</keyword>
<sequence>MFASPWIVLIVVYYLECLLALFLNFYIVVVNGKSLRNGTKQNPSVVIQLIMAVINITMRLLLLIQFMALLFPDLRFGELNYIVIILLPFQMYISNWLISWLCAYYCVGIVTFTCRVFIWVRKTLLSWLPYVLILSGVGSIALSIPTIWTVNMTEVHYAENSTVPAIIYVPPVPLSSAYTITSMFLSFCLPCVISFVSLMTTVVALLKHICNIKKQGSGFSPPQVHAHVNAIRTMVLLLLLSVTFYISEMIIYNIVDYYNPLVVVCWLLVTVVPTLEAAIVI</sequence>
<reference evidence="14" key="1">
    <citation type="thesis" date="2020" institute="ProQuest LLC" country="789 East Eisenhower Parkway, Ann Arbor, MI, USA">
        <title>Comparative Genomics and Chromosome Evolution.</title>
        <authorList>
            <person name="Mudd A.B."/>
        </authorList>
    </citation>
    <scope>NUCLEOTIDE SEQUENCE</scope>
    <source>
        <strain evidence="14">1538</strain>
        <tissue evidence="14">Blood</tissue>
    </source>
</reference>
<dbReference type="Gene3D" id="1.20.1070.10">
    <property type="entry name" value="Rhodopsin 7-helix transmembrane proteins"/>
    <property type="match status" value="1"/>
</dbReference>
<evidence type="ECO:0000313" key="15">
    <source>
        <dbReference type="Proteomes" id="UP001181693"/>
    </source>
</evidence>
<dbReference type="InterPro" id="IPR007960">
    <property type="entry name" value="TAS2R"/>
</dbReference>
<evidence type="ECO:0000256" key="11">
    <source>
        <dbReference type="RuleBase" id="RU004423"/>
    </source>
</evidence>